<dbReference type="InterPro" id="IPR037185">
    <property type="entry name" value="EmrE-like"/>
</dbReference>
<evidence type="ECO:0000256" key="4">
    <source>
        <dbReference type="ARBA" id="ARBA00022989"/>
    </source>
</evidence>
<dbReference type="RefSeq" id="WP_377926741.1">
    <property type="nucleotide sequence ID" value="NZ_JBHUEM010000003.1"/>
</dbReference>
<evidence type="ECO:0000256" key="2">
    <source>
        <dbReference type="ARBA" id="ARBA00007362"/>
    </source>
</evidence>
<accession>A0ABW4LLP6</accession>
<evidence type="ECO:0000256" key="6">
    <source>
        <dbReference type="SAM" id="Phobius"/>
    </source>
</evidence>
<evidence type="ECO:0000313" key="9">
    <source>
        <dbReference type="Proteomes" id="UP001597214"/>
    </source>
</evidence>
<dbReference type="InterPro" id="IPR050638">
    <property type="entry name" value="AA-Vitamin_Transporters"/>
</dbReference>
<feature type="transmembrane region" description="Helical" evidence="6">
    <location>
        <begin position="147"/>
        <end position="164"/>
    </location>
</feature>
<feature type="transmembrane region" description="Helical" evidence="6">
    <location>
        <begin position="62"/>
        <end position="81"/>
    </location>
</feature>
<dbReference type="Gene3D" id="1.10.3730.20">
    <property type="match status" value="1"/>
</dbReference>
<dbReference type="SUPFAM" id="SSF103481">
    <property type="entry name" value="Multidrug resistance efflux transporter EmrE"/>
    <property type="match status" value="2"/>
</dbReference>
<dbReference type="InterPro" id="IPR000620">
    <property type="entry name" value="EamA_dom"/>
</dbReference>
<dbReference type="PANTHER" id="PTHR32322">
    <property type="entry name" value="INNER MEMBRANE TRANSPORTER"/>
    <property type="match status" value="1"/>
</dbReference>
<comment type="similarity">
    <text evidence="2">Belongs to the EamA transporter family.</text>
</comment>
<proteinExistence type="inferred from homology"/>
<organism evidence="8 9">
    <name type="scientific">Bacillus salitolerans</name>
    <dbReference type="NCBI Taxonomy" id="1437434"/>
    <lineage>
        <taxon>Bacteria</taxon>
        <taxon>Bacillati</taxon>
        <taxon>Bacillota</taxon>
        <taxon>Bacilli</taxon>
        <taxon>Bacillales</taxon>
        <taxon>Bacillaceae</taxon>
        <taxon>Bacillus</taxon>
    </lineage>
</organism>
<evidence type="ECO:0000259" key="7">
    <source>
        <dbReference type="Pfam" id="PF00892"/>
    </source>
</evidence>
<evidence type="ECO:0000256" key="5">
    <source>
        <dbReference type="ARBA" id="ARBA00023136"/>
    </source>
</evidence>
<feature type="transmembrane region" description="Helical" evidence="6">
    <location>
        <begin position="176"/>
        <end position="200"/>
    </location>
</feature>
<keyword evidence="3 6" id="KW-0812">Transmembrane</keyword>
<gene>
    <name evidence="8" type="ORF">ACFSCX_03590</name>
</gene>
<keyword evidence="5 6" id="KW-0472">Membrane</keyword>
<feature type="transmembrane region" description="Helical" evidence="6">
    <location>
        <begin position="242"/>
        <end position="260"/>
    </location>
</feature>
<evidence type="ECO:0000313" key="8">
    <source>
        <dbReference type="EMBL" id="MFD1735639.1"/>
    </source>
</evidence>
<feature type="transmembrane region" description="Helical" evidence="6">
    <location>
        <begin position="122"/>
        <end position="141"/>
    </location>
</feature>
<name>A0ABW4LLP6_9BACI</name>
<dbReference type="PANTHER" id="PTHR32322:SF2">
    <property type="entry name" value="EAMA DOMAIN-CONTAINING PROTEIN"/>
    <property type="match status" value="1"/>
</dbReference>
<evidence type="ECO:0000256" key="1">
    <source>
        <dbReference type="ARBA" id="ARBA00004127"/>
    </source>
</evidence>
<protein>
    <submittedName>
        <fullName evidence="8">DMT family transporter</fullName>
    </submittedName>
</protein>
<dbReference type="EMBL" id="JBHUEM010000003">
    <property type="protein sequence ID" value="MFD1735639.1"/>
    <property type="molecule type" value="Genomic_DNA"/>
</dbReference>
<feature type="transmembrane region" description="Helical" evidence="6">
    <location>
        <begin position="7"/>
        <end position="26"/>
    </location>
</feature>
<comment type="caution">
    <text evidence="8">The sequence shown here is derived from an EMBL/GenBank/DDBJ whole genome shotgun (WGS) entry which is preliminary data.</text>
</comment>
<feature type="transmembrane region" description="Helical" evidence="6">
    <location>
        <begin position="212"/>
        <end position="235"/>
    </location>
</feature>
<feature type="transmembrane region" description="Helical" evidence="6">
    <location>
        <begin position="266"/>
        <end position="284"/>
    </location>
</feature>
<evidence type="ECO:0000256" key="3">
    <source>
        <dbReference type="ARBA" id="ARBA00022692"/>
    </source>
</evidence>
<feature type="domain" description="EamA" evidence="7">
    <location>
        <begin position="149"/>
        <end position="285"/>
    </location>
</feature>
<feature type="domain" description="EamA" evidence="7">
    <location>
        <begin position="7"/>
        <end position="136"/>
    </location>
</feature>
<feature type="transmembrane region" description="Helical" evidence="6">
    <location>
        <begin position="93"/>
        <end position="113"/>
    </location>
</feature>
<feature type="transmembrane region" description="Helical" evidence="6">
    <location>
        <begin position="32"/>
        <end position="50"/>
    </location>
</feature>
<reference evidence="9" key="1">
    <citation type="journal article" date="2019" name="Int. J. Syst. Evol. Microbiol.">
        <title>The Global Catalogue of Microorganisms (GCM) 10K type strain sequencing project: providing services to taxonomists for standard genome sequencing and annotation.</title>
        <authorList>
            <consortium name="The Broad Institute Genomics Platform"/>
            <consortium name="The Broad Institute Genome Sequencing Center for Infectious Disease"/>
            <person name="Wu L."/>
            <person name="Ma J."/>
        </authorList>
    </citation>
    <scope>NUCLEOTIDE SEQUENCE [LARGE SCALE GENOMIC DNA]</scope>
    <source>
        <strain evidence="9">CCUG 49339</strain>
    </source>
</reference>
<keyword evidence="9" id="KW-1185">Reference proteome</keyword>
<comment type="subcellular location">
    <subcellularLocation>
        <location evidence="1">Endomembrane system</location>
        <topology evidence="1">Multi-pass membrane protein</topology>
    </subcellularLocation>
</comment>
<dbReference type="Pfam" id="PF00892">
    <property type="entry name" value="EamA"/>
    <property type="match status" value="2"/>
</dbReference>
<keyword evidence="4 6" id="KW-1133">Transmembrane helix</keyword>
<sequence length="299" mass="33538">MGRLYGALLILSLIWGTSFLFIKFLVEPLGAWGVVFWRCIFGLMILLLVVTVRKEWRAINKLPYKMIFLVSLLNNAIPWALIALSETKISSSFASLLNATTPIWTVIIGYICFSSKLKNTQWIGVAIGFLGIIILTNFSILNLFQQSFIGLFTMIFATICYGFSTHLSRNYLRGVSITMISTSTLAVSAVISFLFAIIYNPEAFQNFVELDVILSLVGLGIFGSGIAYLLYYYMIQKGSAEFASLVTYLVPITALIWGYLFLREEITLSMILGFCFIIFGVYLTSKKPRQSKIRSKAIA</sequence>
<dbReference type="Proteomes" id="UP001597214">
    <property type="component" value="Unassembled WGS sequence"/>
</dbReference>